<protein>
    <submittedName>
        <fullName evidence="8">Sulfonate ABC transporter ATP-binding protein</fullName>
    </submittedName>
</protein>
<keyword evidence="1" id="KW-0813">Transport</keyword>
<keyword evidence="5" id="KW-1278">Translocase</keyword>
<evidence type="ECO:0000313" key="8">
    <source>
        <dbReference type="EMBL" id="KKZ73596.1"/>
    </source>
</evidence>
<dbReference type="RefSeq" id="WP_046907678.1">
    <property type="nucleotide sequence ID" value="NZ_BAAAXG010000027.1"/>
</dbReference>
<dbReference type="AlphaFoldDB" id="A0A2P2GQ28"/>
<keyword evidence="9" id="KW-1185">Reference proteome</keyword>
<keyword evidence="2" id="KW-1003">Cell membrane</keyword>
<evidence type="ECO:0000256" key="4">
    <source>
        <dbReference type="ARBA" id="ARBA00022840"/>
    </source>
</evidence>
<evidence type="ECO:0000313" key="9">
    <source>
        <dbReference type="Proteomes" id="UP000265325"/>
    </source>
</evidence>
<evidence type="ECO:0000259" key="7">
    <source>
        <dbReference type="PROSITE" id="PS50893"/>
    </source>
</evidence>
<gene>
    <name evidence="8" type="ORF">VO63_11950</name>
</gene>
<evidence type="ECO:0000256" key="2">
    <source>
        <dbReference type="ARBA" id="ARBA00022475"/>
    </source>
</evidence>
<keyword evidence="4 8" id="KW-0067">ATP-binding</keyword>
<name>A0A2P2GQ28_STREW</name>
<dbReference type="InterPro" id="IPR003593">
    <property type="entry name" value="AAA+_ATPase"/>
</dbReference>
<keyword evidence="3" id="KW-0547">Nucleotide-binding</keyword>
<dbReference type="Proteomes" id="UP000265325">
    <property type="component" value="Unassembled WGS sequence"/>
</dbReference>
<dbReference type="InterPro" id="IPR003439">
    <property type="entry name" value="ABC_transporter-like_ATP-bd"/>
</dbReference>
<dbReference type="Gene3D" id="3.40.50.300">
    <property type="entry name" value="P-loop containing nucleotide triphosphate hydrolases"/>
    <property type="match status" value="2"/>
</dbReference>
<accession>A0A2P2GQ28</accession>
<feature type="domain" description="ABC transporter" evidence="7">
    <location>
        <begin position="9"/>
        <end position="186"/>
    </location>
</feature>
<keyword evidence="6" id="KW-0472">Membrane</keyword>
<evidence type="ECO:0000256" key="1">
    <source>
        <dbReference type="ARBA" id="ARBA00022448"/>
    </source>
</evidence>
<evidence type="ECO:0000256" key="5">
    <source>
        <dbReference type="ARBA" id="ARBA00022967"/>
    </source>
</evidence>
<dbReference type="PANTHER" id="PTHR42788:SF17">
    <property type="entry name" value="ALIPHATIC SULFONATES IMPORT ATP-BINDING PROTEIN SSUB"/>
    <property type="match status" value="1"/>
</dbReference>
<dbReference type="GO" id="GO:0016887">
    <property type="term" value="F:ATP hydrolysis activity"/>
    <property type="evidence" value="ECO:0007669"/>
    <property type="project" value="InterPro"/>
</dbReference>
<proteinExistence type="predicted"/>
<sequence length="206" mass="21855">MATDLPRAVTVRGLTRSFDGRTVLDGLDLSLPAGEFTALVGRSGCGKSTLLRALAGLDREISGTVLVPRRRAVVLQAPRPAPWRRVWRGPARRAALAGAVERESDLLLLDEPFAGLDAPARVKALRLVGEASRRRGRTVLLAASEVDEALLLADRVLVMRDGGIGYDVPVALGRPRSPADPALAALRTRLLAELGERAGVPVPQAA</sequence>
<dbReference type="EMBL" id="LAQS01000015">
    <property type="protein sequence ID" value="KKZ73596.1"/>
    <property type="molecule type" value="Genomic_DNA"/>
</dbReference>
<dbReference type="InterPro" id="IPR027417">
    <property type="entry name" value="P-loop_NTPase"/>
</dbReference>
<dbReference type="SUPFAM" id="SSF52540">
    <property type="entry name" value="P-loop containing nucleoside triphosphate hydrolases"/>
    <property type="match status" value="1"/>
</dbReference>
<organism evidence="8 9">
    <name type="scientific">Streptomyces showdoensis</name>
    <dbReference type="NCBI Taxonomy" id="68268"/>
    <lineage>
        <taxon>Bacteria</taxon>
        <taxon>Bacillati</taxon>
        <taxon>Actinomycetota</taxon>
        <taxon>Actinomycetes</taxon>
        <taxon>Kitasatosporales</taxon>
        <taxon>Streptomycetaceae</taxon>
        <taxon>Streptomyces</taxon>
    </lineage>
</organism>
<reference evidence="8 9" key="1">
    <citation type="submission" date="2015-05" db="EMBL/GenBank/DDBJ databases">
        <title>Draft Genome assembly of Streptomyces showdoensis.</title>
        <authorList>
            <person name="Thapa K.K."/>
            <person name="Metsa-Ketela M."/>
        </authorList>
    </citation>
    <scope>NUCLEOTIDE SEQUENCE [LARGE SCALE GENOMIC DNA]</scope>
    <source>
        <strain evidence="8 9">ATCC 15227</strain>
    </source>
</reference>
<dbReference type="Pfam" id="PF00005">
    <property type="entry name" value="ABC_tran"/>
    <property type="match status" value="1"/>
</dbReference>
<dbReference type="InterPro" id="IPR050166">
    <property type="entry name" value="ABC_transporter_ATP-bind"/>
</dbReference>
<dbReference type="OrthoDB" id="4310860at2"/>
<evidence type="ECO:0000256" key="3">
    <source>
        <dbReference type="ARBA" id="ARBA00022741"/>
    </source>
</evidence>
<evidence type="ECO:0000256" key="6">
    <source>
        <dbReference type="ARBA" id="ARBA00023136"/>
    </source>
</evidence>
<dbReference type="PANTHER" id="PTHR42788">
    <property type="entry name" value="TAURINE IMPORT ATP-BINDING PROTEIN-RELATED"/>
    <property type="match status" value="1"/>
</dbReference>
<comment type="caution">
    <text evidence="8">The sequence shown here is derived from an EMBL/GenBank/DDBJ whole genome shotgun (WGS) entry which is preliminary data.</text>
</comment>
<dbReference type="SMART" id="SM00382">
    <property type="entry name" value="AAA"/>
    <property type="match status" value="1"/>
</dbReference>
<dbReference type="PROSITE" id="PS50893">
    <property type="entry name" value="ABC_TRANSPORTER_2"/>
    <property type="match status" value="1"/>
</dbReference>
<dbReference type="GO" id="GO:0005524">
    <property type="term" value="F:ATP binding"/>
    <property type="evidence" value="ECO:0007669"/>
    <property type="project" value="UniProtKB-KW"/>
</dbReference>